<protein>
    <submittedName>
        <fullName evidence="1">Uncharacterized protein</fullName>
    </submittedName>
</protein>
<evidence type="ECO:0000313" key="2">
    <source>
        <dbReference type="Proteomes" id="UP000009026"/>
    </source>
</evidence>
<dbReference type="AlphaFoldDB" id="A0A0H4WXU9"/>
<organism evidence="1 2">
    <name type="scientific">Pseudomyxococcus hansupus</name>
    <dbReference type="NCBI Taxonomy" id="1297742"/>
    <lineage>
        <taxon>Bacteria</taxon>
        <taxon>Pseudomonadati</taxon>
        <taxon>Myxococcota</taxon>
        <taxon>Myxococcia</taxon>
        <taxon>Myxococcales</taxon>
        <taxon>Cystobacterineae</taxon>
        <taxon>Myxococcaceae</taxon>
        <taxon>Pseudomyxococcus</taxon>
    </lineage>
</organism>
<dbReference type="Proteomes" id="UP000009026">
    <property type="component" value="Chromosome"/>
</dbReference>
<gene>
    <name evidence="1" type="ORF">A176_004546</name>
</gene>
<dbReference type="RefSeq" id="WP_002638996.1">
    <property type="nucleotide sequence ID" value="NZ_CP012109.1"/>
</dbReference>
<dbReference type="KEGG" id="mym:A176_004546"/>
<dbReference type="EMBL" id="CP012109">
    <property type="protein sequence ID" value="AKQ67634.1"/>
    <property type="molecule type" value="Genomic_DNA"/>
</dbReference>
<name>A0A0H4WXU9_9BACT</name>
<reference evidence="1 2" key="1">
    <citation type="journal article" date="2016" name="PLoS ONE">
        <title>Complete Genome Sequence and Comparative Genomics of a Novel Myxobacterium Myxococcus hansupus.</title>
        <authorList>
            <person name="Sharma G."/>
            <person name="Narwani T."/>
            <person name="Subramanian S."/>
        </authorList>
    </citation>
    <scope>NUCLEOTIDE SEQUENCE [LARGE SCALE GENOMIC DNA]</scope>
    <source>
        <strain evidence="2">mixupus</strain>
    </source>
</reference>
<dbReference type="STRING" id="1297742.A176_004546"/>
<proteinExistence type="predicted"/>
<keyword evidence="2" id="KW-1185">Reference proteome</keyword>
<sequence>MSDAAGGSPPFPVFKPEERVCGNCKLYSPQSVDERRGWVGACRLHSWRGLFPPSAPICDKFSPRGSAAPLAPEPARTRTARSVAPVVVRRRADPNDVVDLEGLSMTREELMDIFREASGLVDAPPLANKWEGGTMRLVPANTELQPKDLPIDNLFHKVVMVRDRLRVLEQKLNAHPKLSDAEKVEMQSYITRVYGSLTSFNVLFKEKADQFVGSKSED</sequence>
<evidence type="ECO:0000313" key="1">
    <source>
        <dbReference type="EMBL" id="AKQ67634.1"/>
    </source>
</evidence>
<dbReference type="OrthoDB" id="1117601at2"/>
<dbReference type="PATRIC" id="fig|1297742.4.peg.4589"/>
<dbReference type="eggNOG" id="ENOG502Z7KJ">
    <property type="taxonomic scope" value="Bacteria"/>
</dbReference>
<accession>A0A0H4WXU9</accession>